<reference evidence="1 2" key="1">
    <citation type="submission" date="2019-03" db="EMBL/GenBank/DDBJ databases">
        <title>First draft genome of Liparis tanakae, snailfish: a comprehensive survey of snailfish specific genes.</title>
        <authorList>
            <person name="Kim W."/>
            <person name="Song I."/>
            <person name="Jeong J.-H."/>
            <person name="Kim D."/>
            <person name="Kim S."/>
            <person name="Ryu S."/>
            <person name="Song J.Y."/>
            <person name="Lee S.K."/>
        </authorList>
    </citation>
    <scope>NUCLEOTIDE SEQUENCE [LARGE SCALE GENOMIC DNA]</scope>
    <source>
        <tissue evidence="1">Muscle</tissue>
    </source>
</reference>
<protein>
    <submittedName>
        <fullName evidence="1">Uncharacterized protein</fullName>
    </submittedName>
</protein>
<comment type="caution">
    <text evidence="1">The sequence shown here is derived from an EMBL/GenBank/DDBJ whole genome shotgun (WGS) entry which is preliminary data.</text>
</comment>
<keyword evidence="2" id="KW-1185">Reference proteome</keyword>
<name>A0A4Z2HCE3_9TELE</name>
<evidence type="ECO:0000313" key="1">
    <source>
        <dbReference type="EMBL" id="TNN63416.1"/>
    </source>
</evidence>
<sequence>MIVTSFHSIIVEVVAAQNQLARGSEELVALSQHADVSSDQQYFQLFMISHLMSVNPAPTVHSAGQRRHVLNS</sequence>
<dbReference type="EMBL" id="SRLO01000273">
    <property type="protein sequence ID" value="TNN63416.1"/>
    <property type="molecule type" value="Genomic_DNA"/>
</dbReference>
<proteinExistence type="predicted"/>
<evidence type="ECO:0000313" key="2">
    <source>
        <dbReference type="Proteomes" id="UP000314294"/>
    </source>
</evidence>
<gene>
    <name evidence="1" type="ORF">EYF80_026372</name>
</gene>
<accession>A0A4Z2HCE3</accession>
<dbReference type="AlphaFoldDB" id="A0A4Z2HCE3"/>
<dbReference type="Proteomes" id="UP000314294">
    <property type="component" value="Unassembled WGS sequence"/>
</dbReference>
<organism evidence="1 2">
    <name type="scientific">Liparis tanakae</name>
    <name type="common">Tanaka's snailfish</name>
    <dbReference type="NCBI Taxonomy" id="230148"/>
    <lineage>
        <taxon>Eukaryota</taxon>
        <taxon>Metazoa</taxon>
        <taxon>Chordata</taxon>
        <taxon>Craniata</taxon>
        <taxon>Vertebrata</taxon>
        <taxon>Euteleostomi</taxon>
        <taxon>Actinopterygii</taxon>
        <taxon>Neopterygii</taxon>
        <taxon>Teleostei</taxon>
        <taxon>Neoteleostei</taxon>
        <taxon>Acanthomorphata</taxon>
        <taxon>Eupercaria</taxon>
        <taxon>Perciformes</taxon>
        <taxon>Cottioidei</taxon>
        <taxon>Cottales</taxon>
        <taxon>Liparidae</taxon>
        <taxon>Liparis</taxon>
    </lineage>
</organism>